<dbReference type="Proteomes" id="UP000694621">
    <property type="component" value="Unplaced"/>
</dbReference>
<dbReference type="PANTHER" id="PTHR11360:SF14">
    <property type="entry name" value="MONOCARBOXYLATE TRANSPORTER 5"/>
    <property type="match status" value="1"/>
</dbReference>
<keyword evidence="2" id="KW-0812">Transmembrane</keyword>
<proteinExistence type="predicted"/>
<feature type="transmembrane region" description="Helical" evidence="2">
    <location>
        <begin position="106"/>
        <end position="125"/>
    </location>
</feature>
<dbReference type="InterPro" id="IPR050327">
    <property type="entry name" value="Proton-linked_MCT"/>
</dbReference>
<dbReference type="Pfam" id="PF07690">
    <property type="entry name" value="MFS_1"/>
    <property type="match status" value="1"/>
</dbReference>
<protein>
    <submittedName>
        <fullName evidence="4">Solute carrier family 16 member 4</fullName>
    </submittedName>
</protein>
<dbReference type="AlphaFoldDB" id="A0A8B9LRR3"/>
<dbReference type="SUPFAM" id="SSF103473">
    <property type="entry name" value="MFS general substrate transporter"/>
    <property type="match status" value="1"/>
</dbReference>
<evidence type="ECO:0000313" key="4">
    <source>
        <dbReference type="Ensembl" id="ENSAMXP00005055581.1"/>
    </source>
</evidence>
<sequence length="338" mass="36157">MNLSITSVLFSGVQVNVLVMGTLKSFGIFFVALQDEFGGSAESISWIGSIMSSLRLSGGPLASVACAKLGNRVTSIMGALLVSAGFLISIFATSVVYLYISMGLVVGLGFALLYQATSVVTATYFRKRLATAYSIGRSGMGLTFALAPFTQLLLDQYAWQGALLILGGLMLNLVASGMLLRPIHKEPLQNGLNVTAAVSNGVAKTDSSPSFHTETLIIENPSLGQKSLQATELTSLVQNGVNGLDTGPVKVYPETNGKSVVDSLLHEKTPPKKAKVLDFSLLKNPFFCIYTWSLVFSQLAYFIPYFHLTARARNLGIDPMDASFIISVAGEYPESSRL</sequence>
<feature type="domain" description="Major facilitator superfamily (MFS) profile" evidence="3">
    <location>
        <begin position="1"/>
        <end position="338"/>
    </location>
</feature>
<reference evidence="4" key="1">
    <citation type="submission" date="2025-08" db="UniProtKB">
        <authorList>
            <consortium name="Ensembl"/>
        </authorList>
    </citation>
    <scope>IDENTIFICATION</scope>
</reference>
<dbReference type="Gene3D" id="1.20.1250.20">
    <property type="entry name" value="MFS general substrate transporter like domains"/>
    <property type="match status" value="1"/>
</dbReference>
<keyword evidence="2" id="KW-1133">Transmembrane helix</keyword>
<feature type="transmembrane region" description="Helical" evidence="2">
    <location>
        <begin position="7"/>
        <end position="32"/>
    </location>
</feature>
<feature type="transmembrane region" description="Helical" evidence="2">
    <location>
        <begin position="79"/>
        <end position="100"/>
    </location>
</feature>
<evidence type="ECO:0000313" key="5">
    <source>
        <dbReference type="Proteomes" id="UP000694621"/>
    </source>
</evidence>
<dbReference type="GO" id="GO:0016020">
    <property type="term" value="C:membrane"/>
    <property type="evidence" value="ECO:0007669"/>
    <property type="project" value="UniProtKB-SubCell"/>
</dbReference>
<dbReference type="GO" id="GO:0008028">
    <property type="term" value="F:monocarboxylic acid transmembrane transporter activity"/>
    <property type="evidence" value="ECO:0007669"/>
    <property type="project" value="TreeGrafter"/>
</dbReference>
<dbReference type="InterPro" id="IPR020846">
    <property type="entry name" value="MFS_dom"/>
</dbReference>
<feature type="transmembrane region" description="Helical" evidence="2">
    <location>
        <begin position="44"/>
        <end position="67"/>
    </location>
</feature>
<keyword evidence="2" id="KW-0472">Membrane</keyword>
<evidence type="ECO:0000256" key="1">
    <source>
        <dbReference type="ARBA" id="ARBA00004141"/>
    </source>
</evidence>
<name>A0A8B9LRR3_ASTMX</name>
<organism evidence="4 5">
    <name type="scientific">Astyanax mexicanus</name>
    <name type="common">Blind cave fish</name>
    <name type="synonym">Astyanax fasciatus mexicanus</name>
    <dbReference type="NCBI Taxonomy" id="7994"/>
    <lineage>
        <taxon>Eukaryota</taxon>
        <taxon>Metazoa</taxon>
        <taxon>Chordata</taxon>
        <taxon>Craniata</taxon>
        <taxon>Vertebrata</taxon>
        <taxon>Euteleostomi</taxon>
        <taxon>Actinopterygii</taxon>
        <taxon>Neopterygii</taxon>
        <taxon>Teleostei</taxon>
        <taxon>Ostariophysi</taxon>
        <taxon>Characiformes</taxon>
        <taxon>Characoidei</taxon>
        <taxon>Acestrorhamphidae</taxon>
        <taxon>Acestrorhamphinae</taxon>
        <taxon>Astyanax</taxon>
    </lineage>
</organism>
<dbReference type="Ensembl" id="ENSAMXT00005060089.1">
    <property type="protein sequence ID" value="ENSAMXP00005055581.1"/>
    <property type="gene ID" value="ENSAMXG00005024751.1"/>
</dbReference>
<accession>A0A8B9LRR3</accession>
<dbReference type="PROSITE" id="PS50850">
    <property type="entry name" value="MFS"/>
    <property type="match status" value="1"/>
</dbReference>
<dbReference type="PANTHER" id="PTHR11360">
    <property type="entry name" value="MONOCARBOXYLATE TRANSPORTER"/>
    <property type="match status" value="1"/>
</dbReference>
<dbReference type="InterPro" id="IPR036259">
    <property type="entry name" value="MFS_trans_sf"/>
</dbReference>
<dbReference type="InterPro" id="IPR011701">
    <property type="entry name" value="MFS"/>
</dbReference>
<evidence type="ECO:0000259" key="3">
    <source>
        <dbReference type="PROSITE" id="PS50850"/>
    </source>
</evidence>
<dbReference type="FunFam" id="1.20.1250.20:FF:000277">
    <property type="entry name" value="Solute carrier family 16 member 4"/>
    <property type="match status" value="1"/>
</dbReference>
<evidence type="ECO:0000256" key="2">
    <source>
        <dbReference type="SAM" id="Phobius"/>
    </source>
</evidence>
<comment type="subcellular location">
    <subcellularLocation>
        <location evidence="1">Membrane</location>
        <topology evidence="1">Multi-pass membrane protein</topology>
    </subcellularLocation>
</comment>
<feature type="transmembrane region" description="Helical" evidence="2">
    <location>
        <begin position="132"/>
        <end position="151"/>
    </location>
</feature>
<feature type="transmembrane region" description="Helical" evidence="2">
    <location>
        <begin position="157"/>
        <end position="180"/>
    </location>
</feature>